<name>A0ABS9CYB0_9RHOB</name>
<organism evidence="1 2">
    <name type="scientific">Octadecabacter dasysiphoniae</name>
    <dbReference type="NCBI Taxonomy" id="2909341"/>
    <lineage>
        <taxon>Bacteria</taxon>
        <taxon>Pseudomonadati</taxon>
        <taxon>Pseudomonadota</taxon>
        <taxon>Alphaproteobacteria</taxon>
        <taxon>Rhodobacterales</taxon>
        <taxon>Roseobacteraceae</taxon>
        <taxon>Octadecabacter</taxon>
    </lineage>
</organism>
<protein>
    <submittedName>
        <fullName evidence="1">Uncharacterized protein</fullName>
    </submittedName>
</protein>
<evidence type="ECO:0000313" key="1">
    <source>
        <dbReference type="EMBL" id="MCF2872042.1"/>
    </source>
</evidence>
<sequence length="189" mass="21488">MKHFTLSLMKAAMSPRQTIGSVIDGFAQMGAPTLAPNANAVTYSLTPQFVRTFAMSGYPFLTFYEFNDLAGWYRDTYFAPDHVAGYTEDVGKTYTVWTHQTVSAYRRHIIMDDLKDDIEISFEVPSLNSAAWFPLRICIYDRDGLYFQMDQKLVVDRIHAQGTSLTSWKKIAPLCESLPRLHSLTDTAH</sequence>
<dbReference type="Proteomes" id="UP001200557">
    <property type="component" value="Unassembled WGS sequence"/>
</dbReference>
<dbReference type="RefSeq" id="WP_235226368.1">
    <property type="nucleotide sequence ID" value="NZ_JAKGAQ010000003.1"/>
</dbReference>
<reference evidence="1 2" key="1">
    <citation type="submission" date="2022-01" db="EMBL/GenBank/DDBJ databases">
        <title>Octadecabacter sp. nov., isolated from a marine alga.</title>
        <authorList>
            <person name="Jin M.S."/>
            <person name="Kim H.M."/>
            <person name="Han D.M."/>
            <person name="Jung J.J."/>
            <person name="Jeon C.O."/>
        </authorList>
    </citation>
    <scope>NUCLEOTIDE SEQUENCE [LARGE SCALE GENOMIC DNA]</scope>
    <source>
        <strain evidence="1 2">G9-8</strain>
    </source>
</reference>
<proteinExistence type="predicted"/>
<comment type="caution">
    <text evidence="1">The sequence shown here is derived from an EMBL/GenBank/DDBJ whole genome shotgun (WGS) entry which is preliminary data.</text>
</comment>
<gene>
    <name evidence="1" type="ORF">L0664_13285</name>
</gene>
<dbReference type="EMBL" id="JAKGAQ010000003">
    <property type="protein sequence ID" value="MCF2872042.1"/>
    <property type="molecule type" value="Genomic_DNA"/>
</dbReference>
<keyword evidence="2" id="KW-1185">Reference proteome</keyword>
<accession>A0ABS9CYB0</accession>
<evidence type="ECO:0000313" key="2">
    <source>
        <dbReference type="Proteomes" id="UP001200557"/>
    </source>
</evidence>